<proteinExistence type="predicted"/>
<dbReference type="Proteomes" id="UP000238479">
    <property type="component" value="Chromosome 5"/>
</dbReference>
<comment type="caution">
    <text evidence="1">The sequence shown here is derived from an EMBL/GenBank/DDBJ whole genome shotgun (WGS) entry which is preliminary data.</text>
</comment>
<evidence type="ECO:0000313" key="1">
    <source>
        <dbReference type="EMBL" id="PRQ34388.1"/>
    </source>
</evidence>
<reference evidence="1 2" key="1">
    <citation type="journal article" date="2018" name="Nat. Genet.">
        <title>The Rosa genome provides new insights in the design of modern roses.</title>
        <authorList>
            <person name="Bendahmane M."/>
        </authorList>
    </citation>
    <scope>NUCLEOTIDE SEQUENCE [LARGE SCALE GENOMIC DNA]</scope>
    <source>
        <strain evidence="2">cv. Old Blush</strain>
    </source>
</reference>
<dbReference type="AlphaFoldDB" id="A0A2P6QJP2"/>
<keyword evidence="2" id="KW-1185">Reference proteome</keyword>
<dbReference type="EMBL" id="PDCK01000043">
    <property type="protein sequence ID" value="PRQ34388.1"/>
    <property type="molecule type" value="Genomic_DNA"/>
</dbReference>
<sequence>MLPHHIATSSFLITSTLSITRRSYGWLREGDECYCSRAIVVPSGFFNLSCLSGKVHIVSLDLSGYATFPINNLSILILYLFSLC</sequence>
<gene>
    <name evidence="1" type="ORF">RchiOBHm_Chr5g0068431</name>
</gene>
<accession>A0A2P6QJP2</accession>
<evidence type="ECO:0000313" key="2">
    <source>
        <dbReference type="Proteomes" id="UP000238479"/>
    </source>
</evidence>
<dbReference type="Gramene" id="PRQ34388">
    <property type="protein sequence ID" value="PRQ34388"/>
    <property type="gene ID" value="RchiOBHm_Chr5g0068431"/>
</dbReference>
<organism evidence="1 2">
    <name type="scientific">Rosa chinensis</name>
    <name type="common">China rose</name>
    <dbReference type="NCBI Taxonomy" id="74649"/>
    <lineage>
        <taxon>Eukaryota</taxon>
        <taxon>Viridiplantae</taxon>
        <taxon>Streptophyta</taxon>
        <taxon>Embryophyta</taxon>
        <taxon>Tracheophyta</taxon>
        <taxon>Spermatophyta</taxon>
        <taxon>Magnoliopsida</taxon>
        <taxon>eudicotyledons</taxon>
        <taxon>Gunneridae</taxon>
        <taxon>Pentapetalae</taxon>
        <taxon>rosids</taxon>
        <taxon>fabids</taxon>
        <taxon>Rosales</taxon>
        <taxon>Rosaceae</taxon>
        <taxon>Rosoideae</taxon>
        <taxon>Rosoideae incertae sedis</taxon>
        <taxon>Rosa</taxon>
    </lineage>
</organism>
<protein>
    <submittedName>
        <fullName evidence="1">Uncharacterized protein</fullName>
    </submittedName>
</protein>
<name>A0A2P6QJP2_ROSCH</name>